<reference evidence="1 2" key="1">
    <citation type="submission" date="2016-10" db="EMBL/GenBank/DDBJ databases">
        <authorList>
            <person name="Cai Z."/>
        </authorList>
    </citation>
    <scope>NUCLEOTIDE SEQUENCE [LARGE SCALE GENOMIC DNA]</scope>
</reference>
<proteinExistence type="predicted"/>
<evidence type="ECO:0000313" key="2">
    <source>
        <dbReference type="Proteomes" id="UP000256970"/>
    </source>
</evidence>
<dbReference type="Pfam" id="PF11378">
    <property type="entry name" value="DUF3181"/>
    <property type="match status" value="1"/>
</dbReference>
<dbReference type="EMBL" id="FNXT01000183">
    <property type="protein sequence ID" value="SZX61902.1"/>
    <property type="molecule type" value="Genomic_DNA"/>
</dbReference>
<dbReference type="OrthoDB" id="498085at2759"/>
<keyword evidence="2" id="KW-1185">Reference proteome</keyword>
<gene>
    <name evidence="1" type="ORF">BQ4739_LOCUS2458</name>
</gene>
<sequence>MLASRTCRLNTTRSTASAGARAICPLRSPALQQRRCVAARGLGKDVVEGWLDLAKLVASEGSKAKSPYEELAYQIGRDVYVDIAGWHLFLRDMSAVPGLKMSQALATKLGPEVAGSRRGLLESDVAAVLKKIPVELGAGKTRVSLFEVMPSMCVSDLVKILDDYARNA</sequence>
<name>A0A383VAW6_TETOB</name>
<dbReference type="Proteomes" id="UP000256970">
    <property type="component" value="Unassembled WGS sequence"/>
</dbReference>
<dbReference type="AlphaFoldDB" id="A0A383VAW6"/>
<organism evidence="1 2">
    <name type="scientific">Tetradesmus obliquus</name>
    <name type="common">Green alga</name>
    <name type="synonym">Acutodesmus obliquus</name>
    <dbReference type="NCBI Taxonomy" id="3088"/>
    <lineage>
        <taxon>Eukaryota</taxon>
        <taxon>Viridiplantae</taxon>
        <taxon>Chlorophyta</taxon>
        <taxon>core chlorophytes</taxon>
        <taxon>Chlorophyceae</taxon>
        <taxon>CS clade</taxon>
        <taxon>Sphaeropleales</taxon>
        <taxon>Scenedesmaceae</taxon>
        <taxon>Tetradesmus</taxon>
    </lineage>
</organism>
<evidence type="ECO:0000313" key="1">
    <source>
        <dbReference type="EMBL" id="SZX61902.1"/>
    </source>
</evidence>
<dbReference type="STRING" id="3088.A0A383VAW6"/>
<protein>
    <submittedName>
        <fullName evidence="1">Uncharacterized protein</fullName>
    </submittedName>
</protein>
<accession>A0A383VAW6</accession>
<dbReference type="InterPro" id="IPR021518">
    <property type="entry name" value="DUF3181"/>
</dbReference>